<dbReference type="InterPro" id="IPR036188">
    <property type="entry name" value="FAD/NAD-bd_sf"/>
</dbReference>
<reference evidence="2" key="1">
    <citation type="submission" date="2020-11" db="EMBL/GenBank/DDBJ databases">
        <title>Isolation and identification of active actinomycetes.</title>
        <authorList>
            <person name="Yu B."/>
        </authorList>
    </citation>
    <scope>NUCLEOTIDE SEQUENCE</scope>
    <source>
        <strain evidence="2">NEAU-YB345</strain>
    </source>
</reference>
<dbReference type="AlphaFoldDB" id="A0A931B2L5"/>
<keyword evidence="3" id="KW-1185">Reference proteome</keyword>
<name>A0A931B2L5_9ACTN</name>
<evidence type="ECO:0000313" key="2">
    <source>
        <dbReference type="EMBL" id="MBF9069133.1"/>
    </source>
</evidence>
<dbReference type="Pfam" id="PF01593">
    <property type="entry name" value="Amino_oxidase"/>
    <property type="match status" value="1"/>
</dbReference>
<evidence type="ECO:0000313" key="3">
    <source>
        <dbReference type="Proteomes" id="UP000657385"/>
    </source>
</evidence>
<dbReference type="GO" id="GO:0016491">
    <property type="term" value="F:oxidoreductase activity"/>
    <property type="evidence" value="ECO:0007669"/>
    <property type="project" value="InterPro"/>
</dbReference>
<dbReference type="Gene3D" id="3.50.50.60">
    <property type="entry name" value="FAD/NAD(P)-binding domain"/>
    <property type="match status" value="1"/>
</dbReference>
<dbReference type="SUPFAM" id="SSF51905">
    <property type="entry name" value="FAD/NAD(P)-binding domain"/>
    <property type="match status" value="1"/>
</dbReference>
<feature type="domain" description="Amine oxidase" evidence="1">
    <location>
        <begin position="18"/>
        <end position="74"/>
    </location>
</feature>
<comment type="caution">
    <text evidence="2">The sequence shown here is derived from an EMBL/GenBank/DDBJ whole genome shotgun (WGS) entry which is preliminary data.</text>
</comment>
<accession>A0A931B2L5</accession>
<gene>
    <name evidence="2" type="ORF">I2501_14000</name>
</gene>
<sequence length="124" mass="12928">MSMARNLRVDAVVVGAGLAGPACSADLCAAGLNVMLVEASHRAGGRMVSDYRDGFVLDRGSQVFNTAYPQVRRRVRLDHRATASVQGALASGARAASEVLRDLSGPRAARTAVCTWTGPAARST</sequence>
<dbReference type="EMBL" id="JADPRT010000005">
    <property type="protein sequence ID" value="MBF9069133.1"/>
    <property type="molecule type" value="Genomic_DNA"/>
</dbReference>
<proteinExistence type="predicted"/>
<dbReference type="Proteomes" id="UP000657385">
    <property type="component" value="Unassembled WGS sequence"/>
</dbReference>
<protein>
    <submittedName>
        <fullName evidence="2">FAD-dependent oxidoreductase</fullName>
    </submittedName>
</protein>
<evidence type="ECO:0000259" key="1">
    <source>
        <dbReference type="Pfam" id="PF01593"/>
    </source>
</evidence>
<dbReference type="InterPro" id="IPR002937">
    <property type="entry name" value="Amino_oxidase"/>
</dbReference>
<organism evidence="2 3">
    <name type="scientific">Streptacidiphilus fuscans</name>
    <dbReference type="NCBI Taxonomy" id="2789292"/>
    <lineage>
        <taxon>Bacteria</taxon>
        <taxon>Bacillati</taxon>
        <taxon>Actinomycetota</taxon>
        <taxon>Actinomycetes</taxon>
        <taxon>Kitasatosporales</taxon>
        <taxon>Streptomycetaceae</taxon>
        <taxon>Streptacidiphilus</taxon>
    </lineage>
</organism>
<dbReference type="PANTHER" id="PTHR42841">
    <property type="entry name" value="AMINE OXIDASE"/>
    <property type="match status" value="1"/>
</dbReference>